<keyword evidence="6 9" id="KW-0408">Iron</keyword>
<gene>
    <name evidence="10" type="ORF">DCM83_17030</name>
</gene>
<dbReference type="GO" id="GO:0005506">
    <property type="term" value="F:iron ion binding"/>
    <property type="evidence" value="ECO:0007669"/>
    <property type="project" value="InterPro"/>
</dbReference>
<keyword evidence="7 9" id="KW-0503">Monooxygenase</keyword>
<dbReference type="InterPro" id="IPR036396">
    <property type="entry name" value="Cyt_P450_sf"/>
</dbReference>
<dbReference type="PRINTS" id="PR00385">
    <property type="entry name" value="P450"/>
</dbReference>
<dbReference type="GO" id="GO:0016705">
    <property type="term" value="F:oxidoreductase activity, acting on paired donors, with incorporation or reduction of molecular oxygen"/>
    <property type="evidence" value="ECO:0007669"/>
    <property type="project" value="InterPro"/>
</dbReference>
<evidence type="ECO:0000313" key="11">
    <source>
        <dbReference type="Proteomes" id="UP001058872"/>
    </source>
</evidence>
<dbReference type="Proteomes" id="UP001058872">
    <property type="component" value="Chromosome"/>
</dbReference>
<accession>A0AAE9NBZ9</accession>
<evidence type="ECO:0000256" key="1">
    <source>
        <dbReference type="ARBA" id="ARBA00001971"/>
    </source>
</evidence>
<dbReference type="RefSeq" id="WP_257177535.1">
    <property type="nucleotide sequence ID" value="NZ_CP028989.1"/>
</dbReference>
<dbReference type="EMBL" id="CP028989">
    <property type="protein sequence ID" value="UUO66738.1"/>
    <property type="molecule type" value="Genomic_DNA"/>
</dbReference>
<proteinExistence type="inferred from homology"/>
<dbReference type="InterPro" id="IPR001128">
    <property type="entry name" value="Cyt_P450"/>
</dbReference>
<evidence type="ECO:0000256" key="5">
    <source>
        <dbReference type="ARBA" id="ARBA00023002"/>
    </source>
</evidence>
<comment type="function">
    <text evidence="8">Cytochromes P450 are a group of heme-thiolate monooxygenases. They oxidize a variety of structurally unrelated compounds, including steroids, fatty acids, and xenobiotics.</text>
</comment>
<name>A0AAE9NBZ9_9BRAD</name>
<evidence type="ECO:0000256" key="9">
    <source>
        <dbReference type="RuleBase" id="RU000461"/>
    </source>
</evidence>
<evidence type="ECO:0000256" key="8">
    <source>
        <dbReference type="ARBA" id="ARBA00043906"/>
    </source>
</evidence>
<dbReference type="PANTHER" id="PTHR46696:SF6">
    <property type="entry name" value="P450, PUTATIVE (EUROFUNG)-RELATED"/>
    <property type="match status" value="1"/>
</dbReference>
<dbReference type="FunFam" id="1.10.630.10:FF:000018">
    <property type="entry name" value="Cytochrome P450 monooxygenase"/>
    <property type="match status" value="1"/>
</dbReference>
<organism evidence="10 11">
    <name type="scientific">Bradyrhizobium betae</name>
    <dbReference type="NCBI Taxonomy" id="244734"/>
    <lineage>
        <taxon>Bacteria</taxon>
        <taxon>Pseudomonadati</taxon>
        <taxon>Pseudomonadota</taxon>
        <taxon>Alphaproteobacteria</taxon>
        <taxon>Hyphomicrobiales</taxon>
        <taxon>Nitrobacteraceae</taxon>
        <taxon>Bradyrhizobium</taxon>
    </lineage>
</organism>
<evidence type="ECO:0000256" key="7">
    <source>
        <dbReference type="ARBA" id="ARBA00023033"/>
    </source>
</evidence>
<comment type="similarity">
    <text evidence="2 9">Belongs to the cytochrome P450 family.</text>
</comment>
<dbReference type="Pfam" id="PF00067">
    <property type="entry name" value="p450"/>
    <property type="match status" value="1"/>
</dbReference>
<evidence type="ECO:0000256" key="2">
    <source>
        <dbReference type="ARBA" id="ARBA00010617"/>
    </source>
</evidence>
<evidence type="ECO:0000313" key="10">
    <source>
        <dbReference type="EMBL" id="UUO66738.1"/>
    </source>
</evidence>
<dbReference type="AlphaFoldDB" id="A0AAE9NBZ9"/>
<comment type="cofactor">
    <cofactor evidence="1">
        <name>heme</name>
        <dbReference type="ChEBI" id="CHEBI:30413"/>
    </cofactor>
</comment>
<protein>
    <submittedName>
        <fullName evidence="10">Cytochrome P450</fullName>
    </submittedName>
</protein>
<evidence type="ECO:0000256" key="6">
    <source>
        <dbReference type="ARBA" id="ARBA00023004"/>
    </source>
</evidence>
<dbReference type="PROSITE" id="PS00086">
    <property type="entry name" value="CYTOCHROME_P450"/>
    <property type="match status" value="1"/>
</dbReference>
<evidence type="ECO:0000256" key="3">
    <source>
        <dbReference type="ARBA" id="ARBA00022617"/>
    </source>
</evidence>
<dbReference type="GO" id="GO:0004497">
    <property type="term" value="F:monooxygenase activity"/>
    <property type="evidence" value="ECO:0007669"/>
    <property type="project" value="UniProtKB-KW"/>
</dbReference>
<dbReference type="PANTHER" id="PTHR46696">
    <property type="entry name" value="P450, PUTATIVE (EUROFUNG)-RELATED"/>
    <property type="match status" value="1"/>
</dbReference>
<reference evidence="10" key="1">
    <citation type="submission" date="2018-04" db="EMBL/GenBank/DDBJ databases">
        <title>Genomes of Endosymbiotic and Endophytic Bradyrhizobium Publication status.</title>
        <authorList>
            <person name="Guha S."/>
            <person name="Jorrin B."/>
            <person name="Sarkar M."/>
            <person name="Poole P.S."/>
            <person name="DasGupta M."/>
        </authorList>
    </citation>
    <scope>NUCLEOTIDE SEQUENCE</scope>
    <source>
        <strain evidence="10">WBOS16</strain>
    </source>
</reference>
<dbReference type="GO" id="GO:0020037">
    <property type="term" value="F:heme binding"/>
    <property type="evidence" value="ECO:0007669"/>
    <property type="project" value="InterPro"/>
</dbReference>
<dbReference type="SUPFAM" id="SSF48264">
    <property type="entry name" value="Cytochrome P450"/>
    <property type="match status" value="1"/>
</dbReference>
<dbReference type="PRINTS" id="PR00359">
    <property type="entry name" value="BP450"/>
</dbReference>
<dbReference type="Gene3D" id="1.10.630.10">
    <property type="entry name" value="Cytochrome P450"/>
    <property type="match status" value="1"/>
</dbReference>
<keyword evidence="3 9" id="KW-0349">Heme</keyword>
<evidence type="ECO:0000256" key="4">
    <source>
        <dbReference type="ARBA" id="ARBA00022723"/>
    </source>
</evidence>
<dbReference type="InterPro" id="IPR017972">
    <property type="entry name" value="Cyt_P450_CS"/>
</dbReference>
<keyword evidence="5 9" id="KW-0560">Oxidoreductase</keyword>
<sequence>MARSPVTDWASDWDHLDPAWIGNPYPIWQNLRDRCPIAHTDRYNGVYFPTRYADIRDVAYDPDRFSSRRVVVREGEYRVNSPPITSDPPEHRPMRMVLIPPFTPQAVAKLEPQTRRVCNELIDRIISQSSCDGAVDYAQHIPVRIIAHMLGIPAEDGDQFRSWIAMALQEGVTNQSALKRAEQEISDYFAGQIARRRERAGDDLVSFLINARNPDNGPFSDRQILGALRLLLIAGIDTTWSAIGSSLWHLATHAEDRERLVRRPELIGTAIEEFLRAYAPVTMAREVVDNTELGGCPMRKGEMVMLSFPAANRDPEKFADADSVRIDRTQNPHVAFGLGIHRCIGSNLARMEMRIALEEWLKRIPEFALDRTRPMTWSEGAVRGPRLLPLVLGSR</sequence>
<dbReference type="InterPro" id="IPR002397">
    <property type="entry name" value="Cyt_P450_B"/>
</dbReference>
<keyword evidence="4 9" id="KW-0479">Metal-binding</keyword>